<dbReference type="Proteomes" id="UP000834106">
    <property type="component" value="Chromosome 17"/>
</dbReference>
<dbReference type="AlphaFoldDB" id="A0AAD2A4J9"/>
<evidence type="ECO:0000313" key="2">
    <source>
        <dbReference type="Proteomes" id="UP000834106"/>
    </source>
</evidence>
<sequence>MEWVKRKIRFLKRRNEKLSPWYIENGGKLLEGLIASSNGKYNIPYRVFTVEELNKATNVDFPSLRYGDSRAVMEDETGNYFSGIFQQRGADRPDIIDVAKELVRIQRSVHPI</sequence>
<protein>
    <submittedName>
        <fullName evidence="1">Uncharacterized protein</fullName>
    </submittedName>
</protein>
<gene>
    <name evidence="1" type="ORF">FPE_LOCUS28453</name>
</gene>
<dbReference type="EMBL" id="OU503052">
    <property type="protein sequence ID" value="CAI9781023.1"/>
    <property type="molecule type" value="Genomic_DNA"/>
</dbReference>
<reference evidence="1" key="1">
    <citation type="submission" date="2023-05" db="EMBL/GenBank/DDBJ databases">
        <authorList>
            <person name="Huff M."/>
        </authorList>
    </citation>
    <scope>NUCLEOTIDE SEQUENCE</scope>
</reference>
<proteinExistence type="predicted"/>
<evidence type="ECO:0000313" key="1">
    <source>
        <dbReference type="EMBL" id="CAI9781023.1"/>
    </source>
</evidence>
<accession>A0AAD2A4J9</accession>
<keyword evidence="2" id="KW-1185">Reference proteome</keyword>
<name>A0AAD2A4J9_9LAMI</name>
<organism evidence="1 2">
    <name type="scientific">Fraxinus pennsylvanica</name>
    <dbReference type="NCBI Taxonomy" id="56036"/>
    <lineage>
        <taxon>Eukaryota</taxon>
        <taxon>Viridiplantae</taxon>
        <taxon>Streptophyta</taxon>
        <taxon>Embryophyta</taxon>
        <taxon>Tracheophyta</taxon>
        <taxon>Spermatophyta</taxon>
        <taxon>Magnoliopsida</taxon>
        <taxon>eudicotyledons</taxon>
        <taxon>Gunneridae</taxon>
        <taxon>Pentapetalae</taxon>
        <taxon>asterids</taxon>
        <taxon>lamiids</taxon>
        <taxon>Lamiales</taxon>
        <taxon>Oleaceae</taxon>
        <taxon>Oleeae</taxon>
        <taxon>Fraxinus</taxon>
    </lineage>
</organism>